<proteinExistence type="inferred from homology"/>
<keyword evidence="4 7" id="KW-0812">Transmembrane</keyword>
<feature type="transmembrane region" description="Helical" evidence="7">
    <location>
        <begin position="55"/>
        <end position="74"/>
    </location>
</feature>
<comment type="subcellular location">
    <subcellularLocation>
        <location evidence="1">Cell membrane</location>
        <topology evidence="1">Multi-pass membrane protein</topology>
    </subcellularLocation>
</comment>
<evidence type="ECO:0000313" key="9">
    <source>
        <dbReference type="Proteomes" id="UP000638732"/>
    </source>
</evidence>
<dbReference type="Proteomes" id="UP000638732">
    <property type="component" value="Unassembled WGS sequence"/>
</dbReference>
<evidence type="ECO:0000256" key="7">
    <source>
        <dbReference type="SAM" id="Phobius"/>
    </source>
</evidence>
<comment type="caution">
    <text evidence="8">The sequence shown here is derived from an EMBL/GenBank/DDBJ whole genome shotgun (WGS) entry which is preliminary data.</text>
</comment>
<keyword evidence="3" id="KW-1003">Cell membrane</keyword>
<dbReference type="PANTHER" id="PTHR43141:SF4">
    <property type="entry name" value="CYTOCHROME BD2 SUBUNIT II"/>
    <property type="match status" value="1"/>
</dbReference>
<feature type="transmembrane region" description="Helical" evidence="7">
    <location>
        <begin position="159"/>
        <end position="183"/>
    </location>
</feature>
<dbReference type="RefSeq" id="WP_166585014.1">
    <property type="nucleotide sequence ID" value="NZ_WWEO01000040.1"/>
</dbReference>
<accession>A0A965ZDG5</accession>
<protein>
    <submittedName>
        <fullName evidence="8">Cytochrome d ubiquinol oxidase subunit II</fullName>
    </submittedName>
</protein>
<evidence type="ECO:0000256" key="5">
    <source>
        <dbReference type="ARBA" id="ARBA00022989"/>
    </source>
</evidence>
<reference evidence="8" key="1">
    <citation type="submission" date="2020-01" db="EMBL/GenBank/DDBJ databases">
        <authorList>
            <person name="Seo Y.L."/>
        </authorList>
    </citation>
    <scope>NUCLEOTIDE SEQUENCE</scope>
    <source>
        <strain evidence="8">R11</strain>
    </source>
</reference>
<evidence type="ECO:0000256" key="6">
    <source>
        <dbReference type="ARBA" id="ARBA00023136"/>
    </source>
</evidence>
<feature type="transmembrane region" description="Helical" evidence="7">
    <location>
        <begin position="228"/>
        <end position="252"/>
    </location>
</feature>
<feature type="transmembrane region" description="Helical" evidence="7">
    <location>
        <begin position="80"/>
        <end position="99"/>
    </location>
</feature>
<reference evidence="8" key="2">
    <citation type="submission" date="2020-10" db="EMBL/GenBank/DDBJ databases">
        <title>Mucilaginibacter sp. nov., isolated from soil.</title>
        <authorList>
            <person name="Jeon C.O."/>
        </authorList>
    </citation>
    <scope>NUCLEOTIDE SEQUENCE</scope>
    <source>
        <strain evidence="8">R11</strain>
    </source>
</reference>
<gene>
    <name evidence="8" type="ORF">GSY63_06670</name>
</gene>
<feature type="transmembrane region" description="Helical" evidence="7">
    <location>
        <begin position="307"/>
        <end position="327"/>
    </location>
</feature>
<keyword evidence="9" id="KW-1185">Reference proteome</keyword>
<dbReference type="GO" id="GO:0009055">
    <property type="term" value="F:electron transfer activity"/>
    <property type="evidence" value="ECO:0007669"/>
    <property type="project" value="TreeGrafter"/>
</dbReference>
<organism evidence="8 9">
    <name type="scientific">Mucilaginibacter agri</name>
    <dbReference type="NCBI Taxonomy" id="2695265"/>
    <lineage>
        <taxon>Bacteria</taxon>
        <taxon>Pseudomonadati</taxon>
        <taxon>Bacteroidota</taxon>
        <taxon>Sphingobacteriia</taxon>
        <taxon>Sphingobacteriales</taxon>
        <taxon>Sphingobacteriaceae</taxon>
        <taxon>Mucilaginibacter</taxon>
    </lineage>
</organism>
<evidence type="ECO:0000256" key="2">
    <source>
        <dbReference type="ARBA" id="ARBA00007543"/>
    </source>
</evidence>
<keyword evidence="6 7" id="KW-0472">Membrane</keyword>
<feature type="transmembrane region" description="Helical" evidence="7">
    <location>
        <begin position="119"/>
        <end position="139"/>
    </location>
</feature>
<evidence type="ECO:0000256" key="3">
    <source>
        <dbReference type="ARBA" id="ARBA00022475"/>
    </source>
</evidence>
<evidence type="ECO:0000256" key="4">
    <source>
        <dbReference type="ARBA" id="ARBA00022692"/>
    </source>
</evidence>
<dbReference type="InterPro" id="IPR003317">
    <property type="entry name" value="Cyt-d_oxidase_su2"/>
</dbReference>
<feature type="transmembrane region" description="Helical" evidence="7">
    <location>
        <begin position="6"/>
        <end position="34"/>
    </location>
</feature>
<feature type="transmembrane region" description="Helical" evidence="7">
    <location>
        <begin position="259"/>
        <end position="280"/>
    </location>
</feature>
<evidence type="ECO:0000313" key="8">
    <source>
        <dbReference type="EMBL" id="NCD69033.1"/>
    </source>
</evidence>
<dbReference type="GO" id="GO:0016682">
    <property type="term" value="F:oxidoreductase activity, acting on diphenols and related substances as donors, oxygen as acceptor"/>
    <property type="evidence" value="ECO:0007669"/>
    <property type="project" value="TreeGrafter"/>
</dbReference>
<feature type="transmembrane region" description="Helical" evidence="7">
    <location>
        <begin position="204"/>
        <end position="222"/>
    </location>
</feature>
<sequence>MIYVIIGFLWVSLLIYLLMGGADFGAGILELFTAKDNKSHVRKTSYQAIGPIWEANHMWLIIAVVILFVGFPQVYTTVSVYLHIPLVIMLMGIIARGTAFSFRNYDAIKDNMQRVYNKIYVYSSFITPLFLGVIAGSAVSRKIDTESNSFLSAYVYDWFNWFSFSVGFFTVTLCGFLAAIFLVGEVKDEISKQAFRRKAVKMNVAMLIWAVILFVASIADGIPLLNWLFGNIISLLTIISAAIALVFLWIAIVKDQVAIMRLIAGFMVTMLLIAVTYAHYPNIVLLKNGDELSLLNHKAPQKTIDSLGIALLIGSLFILPALFYLVYSFGKRKHGTAHHN</sequence>
<dbReference type="GO" id="GO:0005886">
    <property type="term" value="C:plasma membrane"/>
    <property type="evidence" value="ECO:0007669"/>
    <property type="project" value="UniProtKB-SubCell"/>
</dbReference>
<dbReference type="EMBL" id="WWEO01000040">
    <property type="protein sequence ID" value="NCD69033.1"/>
    <property type="molecule type" value="Genomic_DNA"/>
</dbReference>
<dbReference type="GO" id="GO:0070069">
    <property type="term" value="C:cytochrome complex"/>
    <property type="evidence" value="ECO:0007669"/>
    <property type="project" value="TreeGrafter"/>
</dbReference>
<name>A0A965ZDG5_9SPHI</name>
<dbReference type="Pfam" id="PF02322">
    <property type="entry name" value="Cyt_bd_oxida_II"/>
    <property type="match status" value="1"/>
</dbReference>
<dbReference type="GO" id="GO:0019646">
    <property type="term" value="P:aerobic electron transport chain"/>
    <property type="evidence" value="ECO:0007669"/>
    <property type="project" value="TreeGrafter"/>
</dbReference>
<comment type="similarity">
    <text evidence="2">Belongs to the cytochrome ubiquinol oxidase subunit 2 family.</text>
</comment>
<dbReference type="PANTHER" id="PTHR43141">
    <property type="entry name" value="CYTOCHROME BD2 SUBUNIT II"/>
    <property type="match status" value="1"/>
</dbReference>
<dbReference type="AlphaFoldDB" id="A0A965ZDG5"/>
<keyword evidence="5 7" id="KW-1133">Transmembrane helix</keyword>
<evidence type="ECO:0000256" key="1">
    <source>
        <dbReference type="ARBA" id="ARBA00004651"/>
    </source>
</evidence>